<dbReference type="Proteomes" id="UP000266861">
    <property type="component" value="Unassembled WGS sequence"/>
</dbReference>
<dbReference type="AlphaFoldDB" id="A0A397J4X9"/>
<evidence type="ECO:0000313" key="1">
    <source>
        <dbReference type="EMBL" id="RHZ80133.1"/>
    </source>
</evidence>
<name>A0A397J4X9_9GLOM</name>
<comment type="caution">
    <text evidence="1">The sequence shown here is derived from an EMBL/GenBank/DDBJ whole genome shotgun (WGS) entry which is preliminary data.</text>
</comment>
<protein>
    <submittedName>
        <fullName evidence="1">Uncharacterized protein</fullName>
    </submittedName>
</protein>
<keyword evidence="2" id="KW-1185">Reference proteome</keyword>
<sequence length="113" mass="12800">MDEISNACSLVIILEDKRVDAFLGESFAFKIFQRGSYESCINIPKKVDFQELNVLETLIQCFFKDEKLSLVHLPRLTGNVDFLYRRSRNESVAGSVPLTTSSKNCLFSELGLT</sequence>
<reference evidence="1 2" key="1">
    <citation type="submission" date="2018-08" db="EMBL/GenBank/DDBJ databases">
        <title>Genome and evolution of the arbuscular mycorrhizal fungus Diversispora epigaea (formerly Glomus versiforme) and its bacterial endosymbionts.</title>
        <authorList>
            <person name="Sun X."/>
            <person name="Fei Z."/>
            <person name="Harrison M."/>
        </authorList>
    </citation>
    <scope>NUCLEOTIDE SEQUENCE [LARGE SCALE GENOMIC DNA]</scope>
    <source>
        <strain evidence="1 2">IT104</strain>
    </source>
</reference>
<dbReference type="EMBL" id="PQFF01000130">
    <property type="protein sequence ID" value="RHZ80133.1"/>
    <property type="molecule type" value="Genomic_DNA"/>
</dbReference>
<evidence type="ECO:0000313" key="2">
    <source>
        <dbReference type="Proteomes" id="UP000266861"/>
    </source>
</evidence>
<proteinExistence type="predicted"/>
<gene>
    <name evidence="1" type="ORF">Glove_139g124</name>
</gene>
<organism evidence="1 2">
    <name type="scientific">Diversispora epigaea</name>
    <dbReference type="NCBI Taxonomy" id="1348612"/>
    <lineage>
        <taxon>Eukaryota</taxon>
        <taxon>Fungi</taxon>
        <taxon>Fungi incertae sedis</taxon>
        <taxon>Mucoromycota</taxon>
        <taxon>Glomeromycotina</taxon>
        <taxon>Glomeromycetes</taxon>
        <taxon>Diversisporales</taxon>
        <taxon>Diversisporaceae</taxon>
        <taxon>Diversispora</taxon>
    </lineage>
</organism>
<accession>A0A397J4X9</accession>